<dbReference type="Gene3D" id="3.40.50.720">
    <property type="entry name" value="NAD(P)-binding Rossmann-like Domain"/>
    <property type="match status" value="1"/>
</dbReference>
<name>A0A9P7YCA5_9HELO</name>
<evidence type="ECO:0008006" key="5">
    <source>
        <dbReference type="Google" id="ProtNLM"/>
    </source>
</evidence>
<dbReference type="OrthoDB" id="1933717at2759"/>
<dbReference type="PRINTS" id="PR00080">
    <property type="entry name" value="SDRFAMILY"/>
</dbReference>
<dbReference type="InterPro" id="IPR036291">
    <property type="entry name" value="NAD(P)-bd_dom_sf"/>
</dbReference>
<keyword evidence="4" id="KW-1185">Reference proteome</keyword>
<gene>
    <name evidence="3" type="ORF">BJ875DRAFT_499202</name>
</gene>
<accession>A0A9P7YCA5</accession>
<evidence type="ECO:0000256" key="2">
    <source>
        <dbReference type="RuleBase" id="RU000363"/>
    </source>
</evidence>
<proteinExistence type="inferred from homology"/>
<dbReference type="InterPro" id="IPR002347">
    <property type="entry name" value="SDR_fam"/>
</dbReference>
<reference evidence="3" key="1">
    <citation type="journal article" date="2021" name="IMA Fungus">
        <title>Genomic characterization of three marine fungi, including Emericellopsis atlantica sp. nov. with signatures of a generalist lifestyle and marine biomass degradation.</title>
        <authorList>
            <person name="Hagestad O.C."/>
            <person name="Hou L."/>
            <person name="Andersen J.H."/>
            <person name="Hansen E.H."/>
            <person name="Altermark B."/>
            <person name="Li C."/>
            <person name="Kuhnert E."/>
            <person name="Cox R.J."/>
            <person name="Crous P.W."/>
            <person name="Spatafora J.W."/>
            <person name="Lail K."/>
            <person name="Amirebrahimi M."/>
            <person name="Lipzen A."/>
            <person name="Pangilinan J."/>
            <person name="Andreopoulos W."/>
            <person name="Hayes R.D."/>
            <person name="Ng V."/>
            <person name="Grigoriev I.V."/>
            <person name="Jackson S.A."/>
            <person name="Sutton T.D.S."/>
            <person name="Dobson A.D.W."/>
            <person name="Rama T."/>
        </authorList>
    </citation>
    <scope>NUCLEOTIDE SEQUENCE</scope>
    <source>
        <strain evidence="3">TRa018bII</strain>
    </source>
</reference>
<evidence type="ECO:0000313" key="4">
    <source>
        <dbReference type="Proteomes" id="UP000824998"/>
    </source>
</evidence>
<dbReference type="InterPro" id="IPR051468">
    <property type="entry name" value="Fungal_SecMetab_SDRs"/>
</dbReference>
<evidence type="ECO:0000313" key="3">
    <source>
        <dbReference type="EMBL" id="KAG9230373.1"/>
    </source>
</evidence>
<comment type="similarity">
    <text evidence="1 2">Belongs to the short-chain dehydrogenases/reductases (SDR) family.</text>
</comment>
<dbReference type="EMBL" id="MU251679">
    <property type="protein sequence ID" value="KAG9230373.1"/>
    <property type="molecule type" value="Genomic_DNA"/>
</dbReference>
<dbReference type="GO" id="GO:0019748">
    <property type="term" value="P:secondary metabolic process"/>
    <property type="evidence" value="ECO:0007669"/>
    <property type="project" value="TreeGrafter"/>
</dbReference>
<dbReference type="AlphaFoldDB" id="A0A9P7YCA5"/>
<dbReference type="PRINTS" id="PR00081">
    <property type="entry name" value="GDHRDH"/>
</dbReference>
<dbReference type="Pfam" id="PF00106">
    <property type="entry name" value="adh_short"/>
    <property type="match status" value="1"/>
</dbReference>
<dbReference type="GO" id="GO:0016491">
    <property type="term" value="F:oxidoreductase activity"/>
    <property type="evidence" value="ECO:0007669"/>
    <property type="project" value="TreeGrafter"/>
</dbReference>
<evidence type="ECO:0000256" key="1">
    <source>
        <dbReference type="ARBA" id="ARBA00006484"/>
    </source>
</evidence>
<dbReference type="GO" id="GO:0005737">
    <property type="term" value="C:cytoplasm"/>
    <property type="evidence" value="ECO:0007669"/>
    <property type="project" value="TreeGrafter"/>
</dbReference>
<dbReference type="Proteomes" id="UP000824998">
    <property type="component" value="Unassembled WGS sequence"/>
</dbReference>
<comment type="caution">
    <text evidence="3">The sequence shown here is derived from an EMBL/GenBank/DDBJ whole genome shotgun (WGS) entry which is preliminary data.</text>
</comment>
<organism evidence="3 4">
    <name type="scientific">Amylocarpus encephaloides</name>
    <dbReference type="NCBI Taxonomy" id="45428"/>
    <lineage>
        <taxon>Eukaryota</taxon>
        <taxon>Fungi</taxon>
        <taxon>Dikarya</taxon>
        <taxon>Ascomycota</taxon>
        <taxon>Pezizomycotina</taxon>
        <taxon>Leotiomycetes</taxon>
        <taxon>Helotiales</taxon>
        <taxon>Helotiales incertae sedis</taxon>
        <taxon>Amylocarpus</taxon>
    </lineage>
</organism>
<sequence>MAKTIALVTGGNSGIGFELVSQLLSKGTYHVFMGSRSLSKGNAALQQLQSQDVPGTVEVLELDMTKDSTIDAAVKTISEAHGHLDILVNNAAIVSTAPSLREQLQEEFDTNATGPAVLTNAFIPLLRKSVLSPRIINISSGAGSINRRLNPTSPLFKFPGVNYRASKTALNMITACAWAEYGPEVKVFAYDPGFTQSGLSGMNTKENGARSVGESVGPLVDVVEGKRDGEVGRFLHNTGEYPW</sequence>
<dbReference type="PANTHER" id="PTHR43544">
    <property type="entry name" value="SHORT-CHAIN DEHYDROGENASE/REDUCTASE"/>
    <property type="match status" value="1"/>
</dbReference>
<dbReference type="PANTHER" id="PTHR43544:SF32">
    <property type="entry name" value="CHAIN DEHYDROGENASE, PUTATIVE (AFU_ORTHOLOGUE AFUA_5G01530)-RELATED"/>
    <property type="match status" value="1"/>
</dbReference>
<dbReference type="SUPFAM" id="SSF51735">
    <property type="entry name" value="NAD(P)-binding Rossmann-fold domains"/>
    <property type="match status" value="1"/>
</dbReference>
<protein>
    <recommendedName>
        <fullName evidence="5">Short chain dehydrogenase</fullName>
    </recommendedName>
</protein>